<evidence type="ECO:0008006" key="7">
    <source>
        <dbReference type="Google" id="ProtNLM"/>
    </source>
</evidence>
<feature type="compositionally biased region" description="Low complexity" evidence="4">
    <location>
        <begin position="261"/>
        <end position="296"/>
    </location>
</feature>
<feature type="region of interest" description="Disordered" evidence="4">
    <location>
        <begin position="1"/>
        <end position="27"/>
    </location>
</feature>
<evidence type="ECO:0000313" key="6">
    <source>
        <dbReference type="Proteomes" id="UP000019462"/>
    </source>
</evidence>
<feature type="compositionally biased region" description="Basic and acidic residues" evidence="4">
    <location>
        <begin position="168"/>
        <end position="184"/>
    </location>
</feature>
<dbReference type="InterPro" id="IPR051419">
    <property type="entry name" value="Lys/N-term_MeTrsfase_sf"/>
</dbReference>
<dbReference type="AlphaFoldDB" id="W3VNJ0"/>
<proteinExistence type="inferred from homology"/>
<dbReference type="Gene3D" id="3.40.50.150">
    <property type="entry name" value="Vaccinia Virus protein VP39"/>
    <property type="match status" value="1"/>
</dbReference>
<dbReference type="GO" id="GO:0008168">
    <property type="term" value="F:methyltransferase activity"/>
    <property type="evidence" value="ECO:0007669"/>
    <property type="project" value="UniProtKB-KW"/>
</dbReference>
<evidence type="ECO:0000256" key="1">
    <source>
        <dbReference type="ARBA" id="ARBA00008361"/>
    </source>
</evidence>
<protein>
    <recommendedName>
        <fullName evidence="7">Methyltransferase domain-containing protein</fullName>
    </recommendedName>
</protein>
<dbReference type="EMBL" id="AWNI01000009">
    <property type="protein sequence ID" value="ETS63134.1"/>
    <property type="molecule type" value="Genomic_DNA"/>
</dbReference>
<feature type="compositionally biased region" description="Low complexity" evidence="4">
    <location>
        <begin position="208"/>
        <end position="218"/>
    </location>
</feature>
<sequence length="743" mass="77282">MSAPTLPGAQAGPSSQPAAASVPAVPASQRAREIQDALKAIVLQTASTLRARNQQARLPTSVASSSVPAATSISESSVNLEQLTGECTRYLSLVHGLRDYLLHAQAALEIELEAATQREAQEAKIAAEAAAEALQRQQEAEADAQRKAAEEAQTKAEPDAVASAVASKDAKSEEAGGHADKKEGDEDDSMVSTPPLPPAERTERADVAAHTATTGKAGEAAKDAIVIDSDGDDDEDDVPLAFAPKPGAAIDLTDSPALANAPKPSTSATDAASTSTAPTQAGTDPAPTHASAPPATVPNTVAGIDLSALGINLSSLNDLADLSSLGIPALGGSTSGDTTALAPATDFSELEKMMGMGFPTSSAPDASTAAPDLSSLGNFNLGSTGFGEDTDMFGAGTGAIDLSNFDFSSLTAGTTDAGAADAGVDLSSFLTNFNPAQLDAWLALVTVSASQQDHAKHPRSVLRADVASSGCGYAKKDTMISQPCGSSRPSKGVGGALSYHTSSYWNARFATDPREAAGFEWLSSSSSLLSSIPPSILASSSPKILHIGVGTSSLSLDLARYFHAQDGHCSRAAGVMNVDFAPRSIEFQCTAERQWLESIKHADQVMQYKVLDLLDWSQVCEMQGGFDVVLDKSTADSISTGQDLHLDSLDSNVHPAIRKLAQHDRAIPTIQILGIHLAALVSRGGVWLCHSYSSDRWADLVIPPHEAQEAWPWNLTETTAIPVESSTPNAPQIHHHIYTLHRI</sequence>
<keyword evidence="2" id="KW-0489">Methyltransferase</keyword>
<evidence type="ECO:0000256" key="3">
    <source>
        <dbReference type="ARBA" id="ARBA00022679"/>
    </source>
</evidence>
<comment type="similarity">
    <text evidence="1">Belongs to the methyltransferase superfamily.</text>
</comment>
<feature type="compositionally biased region" description="Low complexity" evidence="4">
    <location>
        <begin position="7"/>
        <end position="27"/>
    </location>
</feature>
<dbReference type="InterPro" id="IPR029063">
    <property type="entry name" value="SAM-dependent_MTases_sf"/>
</dbReference>
<organism evidence="5 6">
    <name type="scientific">Moesziomyces aphidis</name>
    <name type="common">Pseudozyma aphidis</name>
    <dbReference type="NCBI Taxonomy" id="84754"/>
    <lineage>
        <taxon>Eukaryota</taxon>
        <taxon>Fungi</taxon>
        <taxon>Dikarya</taxon>
        <taxon>Basidiomycota</taxon>
        <taxon>Ustilaginomycotina</taxon>
        <taxon>Ustilaginomycetes</taxon>
        <taxon>Ustilaginales</taxon>
        <taxon>Ustilaginaceae</taxon>
        <taxon>Moesziomyces</taxon>
    </lineage>
</organism>
<dbReference type="HOGENOM" id="CLU_392829_0_0_1"/>
<keyword evidence="3" id="KW-0808">Transferase</keyword>
<dbReference type="OrthoDB" id="411785at2759"/>
<accession>W3VNJ0</accession>
<feature type="compositionally biased region" description="Basic and acidic residues" evidence="4">
    <location>
        <begin position="143"/>
        <end position="158"/>
    </location>
</feature>
<dbReference type="Proteomes" id="UP000019462">
    <property type="component" value="Unassembled WGS sequence"/>
</dbReference>
<gene>
    <name evidence="5" type="ORF">PaG_02912</name>
</gene>
<keyword evidence="6" id="KW-1185">Reference proteome</keyword>
<dbReference type="GO" id="GO:0032259">
    <property type="term" value="P:methylation"/>
    <property type="evidence" value="ECO:0007669"/>
    <property type="project" value="UniProtKB-KW"/>
</dbReference>
<comment type="caution">
    <text evidence="5">The sequence shown here is derived from an EMBL/GenBank/DDBJ whole genome shotgun (WGS) entry which is preliminary data.</text>
</comment>
<evidence type="ECO:0000256" key="2">
    <source>
        <dbReference type="ARBA" id="ARBA00022603"/>
    </source>
</evidence>
<dbReference type="PANTHER" id="PTHR12176">
    <property type="entry name" value="SAM-DEPENDENT METHYLTRANSFERASE SUPERFAMILY PROTEIN"/>
    <property type="match status" value="1"/>
</dbReference>
<evidence type="ECO:0000313" key="5">
    <source>
        <dbReference type="EMBL" id="ETS63134.1"/>
    </source>
</evidence>
<feature type="compositionally biased region" description="Acidic residues" evidence="4">
    <location>
        <begin position="229"/>
        <end position="238"/>
    </location>
</feature>
<evidence type="ECO:0000256" key="4">
    <source>
        <dbReference type="SAM" id="MobiDB-lite"/>
    </source>
</evidence>
<feature type="region of interest" description="Disordered" evidence="4">
    <location>
        <begin position="136"/>
        <end position="296"/>
    </location>
</feature>
<name>W3VNJ0_MOEAP</name>
<reference evidence="5 6" key="1">
    <citation type="journal article" date="2014" name="Genome Announc.">
        <title>Genome sequence of the basidiomycetous fungus Pseudozyma aphidis DSM70725, an efficient producer of biosurfactant mannosylerythritol lipids.</title>
        <authorList>
            <person name="Lorenz S."/>
            <person name="Guenther M."/>
            <person name="Grumaz C."/>
            <person name="Rupp S."/>
            <person name="Zibek S."/>
            <person name="Sohn K."/>
        </authorList>
    </citation>
    <scope>NUCLEOTIDE SEQUENCE [LARGE SCALE GENOMIC DNA]</scope>
    <source>
        <strain evidence="6">ATCC 32657 / CBS 517.83 / DSM 70725 / JCM 10318 / NBRC 10182 / NRRL Y-7954 / St-0401</strain>
    </source>
</reference>
<dbReference type="PANTHER" id="PTHR12176:SF84">
    <property type="entry name" value="METHYLTRANSFERASE DOMAIN-CONTAINING PROTEIN"/>
    <property type="match status" value="1"/>
</dbReference>